<feature type="region of interest" description="Disordered" evidence="8">
    <location>
        <begin position="502"/>
        <end position="521"/>
    </location>
</feature>
<protein>
    <submittedName>
        <fullName evidence="10">Uncharacterized protein DUF2029</fullName>
    </submittedName>
</protein>
<comment type="caution">
    <text evidence="10">The sequence shown here is derived from an EMBL/GenBank/DDBJ whole genome shotgun (WGS) entry which is preliminary data.</text>
</comment>
<keyword evidence="2" id="KW-1003">Cell membrane</keyword>
<feature type="transmembrane region" description="Helical" evidence="9">
    <location>
        <begin position="411"/>
        <end position="428"/>
    </location>
</feature>
<organism evidence="10 11">
    <name type="scientific">Nocardia puris</name>
    <dbReference type="NCBI Taxonomy" id="208602"/>
    <lineage>
        <taxon>Bacteria</taxon>
        <taxon>Bacillati</taxon>
        <taxon>Actinomycetota</taxon>
        <taxon>Actinomycetes</taxon>
        <taxon>Mycobacteriales</taxon>
        <taxon>Nocardiaceae</taxon>
        <taxon>Nocardia</taxon>
    </lineage>
</organism>
<comment type="similarity">
    <text evidence="7">Belongs to the glycosyltransferase 87 family.</text>
</comment>
<feature type="transmembrane region" description="Helical" evidence="9">
    <location>
        <begin position="480"/>
        <end position="498"/>
    </location>
</feature>
<feature type="transmembrane region" description="Helical" evidence="9">
    <location>
        <begin position="47"/>
        <end position="66"/>
    </location>
</feature>
<comment type="subcellular location">
    <subcellularLocation>
        <location evidence="1">Cell membrane</location>
        <topology evidence="1">Multi-pass membrane protein</topology>
    </subcellularLocation>
</comment>
<feature type="transmembrane region" description="Helical" evidence="9">
    <location>
        <begin position="20"/>
        <end position="41"/>
    </location>
</feature>
<feature type="transmembrane region" description="Helical" evidence="9">
    <location>
        <begin position="244"/>
        <end position="261"/>
    </location>
</feature>
<dbReference type="Proteomes" id="UP000252586">
    <property type="component" value="Unassembled WGS sequence"/>
</dbReference>
<dbReference type="AlphaFoldDB" id="A0A366DKY2"/>
<feature type="transmembrane region" description="Helical" evidence="9">
    <location>
        <begin position="457"/>
        <end position="474"/>
    </location>
</feature>
<evidence type="ECO:0000256" key="1">
    <source>
        <dbReference type="ARBA" id="ARBA00004651"/>
    </source>
</evidence>
<accession>A0A366DKY2</accession>
<feature type="transmembrane region" description="Helical" evidence="9">
    <location>
        <begin position="298"/>
        <end position="316"/>
    </location>
</feature>
<evidence type="ECO:0000256" key="6">
    <source>
        <dbReference type="ARBA" id="ARBA00023136"/>
    </source>
</evidence>
<gene>
    <name evidence="10" type="ORF">DFR74_10643</name>
</gene>
<reference evidence="10 11" key="1">
    <citation type="submission" date="2018-06" db="EMBL/GenBank/DDBJ databases">
        <title>Genomic Encyclopedia of Type Strains, Phase IV (KMG-IV): sequencing the most valuable type-strain genomes for metagenomic binning, comparative biology and taxonomic classification.</title>
        <authorList>
            <person name="Goeker M."/>
        </authorList>
    </citation>
    <scope>NUCLEOTIDE SEQUENCE [LARGE SCALE GENOMIC DNA]</scope>
    <source>
        <strain evidence="10 11">DSM 44599</strain>
    </source>
</reference>
<keyword evidence="11" id="KW-1185">Reference proteome</keyword>
<keyword evidence="6 9" id="KW-0472">Membrane</keyword>
<evidence type="ECO:0000313" key="11">
    <source>
        <dbReference type="Proteomes" id="UP000252586"/>
    </source>
</evidence>
<evidence type="ECO:0000313" key="10">
    <source>
        <dbReference type="EMBL" id="RBO90159.1"/>
    </source>
</evidence>
<dbReference type="InterPro" id="IPR018584">
    <property type="entry name" value="GT87"/>
</dbReference>
<evidence type="ECO:0000256" key="9">
    <source>
        <dbReference type="SAM" id="Phobius"/>
    </source>
</evidence>
<dbReference type="OrthoDB" id="107561at2"/>
<sequence>MLSTAWNRFRHDIDYYSAMFAVFVVGLLTPVVMIVLSVAGLPTAATAVLGLAVGAVLFVVGVPLVPAEWRAVLRTKPLVVKVLWSVAVLAVVAVLARLAQFMIDPHQSQSSLSPDDDFLLQHTHLSGYISGALVAEHDPDNLYNRHRYDSAEADDVLPSVLPQERDVYLYPPPFLLLPRVLLLFSGEFHALRSLWYALYVAVVLLAMLAIARWIGGRQGAILAACTPVVWASLPTLATLQLGNIHVLILYVGGVGAMVLFAKGKHALGGAALAFAIVAKVSPAILLVYLLAQRKWKPLGWTAGFGAIYAVATYAVFGWGPWKQFLSNGTWQQLASGEYHEWVLVDRANQLVNYSPFGLPYKIQIMGWDFGDPTGPARLITDVYTLALVALVAVTALRVRRRVAAGADGSRFRAENLAIWLAVLTLASFRAPFGPWVYIAVGAIWLFAVYAGLMRATAARIAVLVAAWLIVAVYAENVYFTLVAQTIVYVGCFAIAWRASAGTEPDESATSPADPARAVTTS</sequence>
<evidence type="ECO:0000256" key="8">
    <source>
        <dbReference type="SAM" id="MobiDB-lite"/>
    </source>
</evidence>
<keyword evidence="3" id="KW-0808">Transferase</keyword>
<dbReference type="EMBL" id="QNRE01000006">
    <property type="protein sequence ID" value="RBO90159.1"/>
    <property type="molecule type" value="Genomic_DNA"/>
</dbReference>
<feature type="transmembrane region" description="Helical" evidence="9">
    <location>
        <begin position="382"/>
        <end position="399"/>
    </location>
</feature>
<keyword evidence="5 9" id="KW-1133">Transmembrane helix</keyword>
<evidence type="ECO:0000256" key="3">
    <source>
        <dbReference type="ARBA" id="ARBA00022679"/>
    </source>
</evidence>
<dbReference type="STRING" id="1210090.GCA_001613185_04087"/>
<evidence type="ECO:0000256" key="4">
    <source>
        <dbReference type="ARBA" id="ARBA00022692"/>
    </source>
</evidence>
<keyword evidence="4 9" id="KW-0812">Transmembrane</keyword>
<dbReference type="RefSeq" id="WP_067510803.1">
    <property type="nucleotide sequence ID" value="NZ_CP107943.1"/>
</dbReference>
<evidence type="ECO:0000256" key="5">
    <source>
        <dbReference type="ARBA" id="ARBA00022989"/>
    </source>
</evidence>
<feature type="transmembrane region" description="Helical" evidence="9">
    <location>
        <begin position="267"/>
        <end position="291"/>
    </location>
</feature>
<feature type="transmembrane region" description="Helical" evidence="9">
    <location>
        <begin position="196"/>
        <end position="214"/>
    </location>
</feature>
<dbReference type="GO" id="GO:0005886">
    <property type="term" value="C:plasma membrane"/>
    <property type="evidence" value="ECO:0007669"/>
    <property type="project" value="UniProtKB-SubCell"/>
</dbReference>
<evidence type="ECO:0000256" key="2">
    <source>
        <dbReference type="ARBA" id="ARBA00022475"/>
    </source>
</evidence>
<name>A0A366DKY2_9NOCA</name>
<proteinExistence type="inferred from homology"/>
<feature type="transmembrane region" description="Helical" evidence="9">
    <location>
        <begin position="78"/>
        <end position="103"/>
    </location>
</feature>
<dbReference type="Pfam" id="PF09594">
    <property type="entry name" value="GT87"/>
    <property type="match status" value="1"/>
</dbReference>
<dbReference type="GO" id="GO:0016758">
    <property type="term" value="F:hexosyltransferase activity"/>
    <property type="evidence" value="ECO:0007669"/>
    <property type="project" value="InterPro"/>
</dbReference>
<evidence type="ECO:0000256" key="7">
    <source>
        <dbReference type="ARBA" id="ARBA00024033"/>
    </source>
</evidence>